<dbReference type="GeneID" id="87809645"/>
<proteinExistence type="predicted"/>
<dbReference type="RefSeq" id="XP_062628974.1">
    <property type="nucleotide sequence ID" value="XM_062772990.1"/>
</dbReference>
<dbReference type="AlphaFoldDB" id="A0AAF0YAL5"/>
<sequence>MGSAQSRRRGNKSPPDSGTRLQIHADACSTHLNFDSTEQHLARIASDPLAPLRALCSPTSPKTERKHQERTGRPHLYGTVDVIGRPELDAFIAAINACGPLDNLTITLKSSNEFPTADAITAALLDGLDVQLRKLTFVARALSFADLLMTAQALVRFFARPCSATLEEVTVHGPTTGRPAERNLARVLATLDNSWTSRKSHDGLFEVGMDYTRTLKPDYDWAEHNRKHEGMRAENSPWSKYVLASSGQHAGLRASAARALVTAQVLLHALPAPGGAASPFTSLPAEIIHRILGFTVADTLTRAQVATVLRYAEDRDAFTRVVTEWNRLDPRQSWDAEAERRDRRNEWWFNGGFSLSHREVCATRPHRAA</sequence>
<gene>
    <name evidence="2" type="ORF">LOC62_04G006422</name>
</gene>
<reference evidence="2" key="1">
    <citation type="submission" date="2023-10" db="EMBL/GenBank/DDBJ databases">
        <authorList>
            <person name="Noh H."/>
        </authorList>
    </citation>
    <scope>NUCLEOTIDE SEQUENCE</scope>
    <source>
        <strain evidence="2">DUCC4014</strain>
    </source>
</reference>
<keyword evidence="3" id="KW-1185">Reference proteome</keyword>
<evidence type="ECO:0008006" key="4">
    <source>
        <dbReference type="Google" id="ProtNLM"/>
    </source>
</evidence>
<feature type="region of interest" description="Disordered" evidence="1">
    <location>
        <begin position="1"/>
        <end position="20"/>
    </location>
</feature>
<dbReference type="EMBL" id="CP086717">
    <property type="protein sequence ID" value="WOO82942.1"/>
    <property type="molecule type" value="Genomic_DNA"/>
</dbReference>
<evidence type="ECO:0000313" key="2">
    <source>
        <dbReference type="EMBL" id="WOO82942.1"/>
    </source>
</evidence>
<name>A0AAF0YAL5_9TREE</name>
<dbReference type="Proteomes" id="UP000827549">
    <property type="component" value="Chromosome 4"/>
</dbReference>
<protein>
    <recommendedName>
        <fullName evidence="4">F-box domain-containing protein</fullName>
    </recommendedName>
</protein>
<organism evidence="2 3">
    <name type="scientific">Vanrija pseudolonga</name>
    <dbReference type="NCBI Taxonomy" id="143232"/>
    <lineage>
        <taxon>Eukaryota</taxon>
        <taxon>Fungi</taxon>
        <taxon>Dikarya</taxon>
        <taxon>Basidiomycota</taxon>
        <taxon>Agaricomycotina</taxon>
        <taxon>Tremellomycetes</taxon>
        <taxon>Trichosporonales</taxon>
        <taxon>Trichosporonaceae</taxon>
        <taxon>Vanrija</taxon>
    </lineage>
</organism>
<evidence type="ECO:0000256" key="1">
    <source>
        <dbReference type="SAM" id="MobiDB-lite"/>
    </source>
</evidence>
<feature type="compositionally biased region" description="Basic residues" evidence="1">
    <location>
        <begin position="1"/>
        <end position="11"/>
    </location>
</feature>
<evidence type="ECO:0000313" key="3">
    <source>
        <dbReference type="Proteomes" id="UP000827549"/>
    </source>
</evidence>
<accession>A0AAF0YAL5</accession>